<accession>A0AAV9BMI4</accession>
<reference evidence="1" key="1">
    <citation type="journal article" date="2023" name="Nat. Commun.">
        <title>Diploid and tetraploid genomes of Acorus and the evolution of monocots.</title>
        <authorList>
            <person name="Ma L."/>
            <person name="Liu K.W."/>
            <person name="Li Z."/>
            <person name="Hsiao Y.Y."/>
            <person name="Qi Y."/>
            <person name="Fu T."/>
            <person name="Tang G.D."/>
            <person name="Zhang D."/>
            <person name="Sun W.H."/>
            <person name="Liu D.K."/>
            <person name="Li Y."/>
            <person name="Chen G.Z."/>
            <person name="Liu X.D."/>
            <person name="Liao X.Y."/>
            <person name="Jiang Y.T."/>
            <person name="Yu X."/>
            <person name="Hao Y."/>
            <person name="Huang J."/>
            <person name="Zhao X.W."/>
            <person name="Ke S."/>
            <person name="Chen Y.Y."/>
            <person name="Wu W.L."/>
            <person name="Hsu J.L."/>
            <person name="Lin Y.F."/>
            <person name="Huang M.D."/>
            <person name="Li C.Y."/>
            <person name="Huang L."/>
            <person name="Wang Z.W."/>
            <person name="Zhao X."/>
            <person name="Zhong W.Y."/>
            <person name="Peng D.H."/>
            <person name="Ahmad S."/>
            <person name="Lan S."/>
            <person name="Zhang J.S."/>
            <person name="Tsai W.C."/>
            <person name="Van de Peer Y."/>
            <person name="Liu Z.J."/>
        </authorList>
    </citation>
    <scope>NUCLEOTIDE SEQUENCE</scope>
    <source>
        <strain evidence="1">SCP</strain>
    </source>
</reference>
<comment type="caution">
    <text evidence="1">The sequence shown here is derived from an EMBL/GenBank/DDBJ whole genome shotgun (WGS) entry which is preliminary data.</text>
</comment>
<protein>
    <submittedName>
        <fullName evidence="1">Uncharacterized protein</fullName>
    </submittedName>
</protein>
<sequence length="55" mass="6383">MRDLVATHEKGKNLISWERNFVANKKILRKRFATNQEMVSQPILGWIIVSRACPS</sequence>
<organism evidence="1 2">
    <name type="scientific">Acorus gramineus</name>
    <name type="common">Dwarf sweet flag</name>
    <dbReference type="NCBI Taxonomy" id="55184"/>
    <lineage>
        <taxon>Eukaryota</taxon>
        <taxon>Viridiplantae</taxon>
        <taxon>Streptophyta</taxon>
        <taxon>Embryophyta</taxon>
        <taxon>Tracheophyta</taxon>
        <taxon>Spermatophyta</taxon>
        <taxon>Magnoliopsida</taxon>
        <taxon>Liliopsida</taxon>
        <taxon>Acoraceae</taxon>
        <taxon>Acorus</taxon>
    </lineage>
</organism>
<dbReference type="Proteomes" id="UP001179952">
    <property type="component" value="Unassembled WGS sequence"/>
</dbReference>
<evidence type="ECO:0000313" key="1">
    <source>
        <dbReference type="EMBL" id="KAK1277419.1"/>
    </source>
</evidence>
<reference evidence="1" key="2">
    <citation type="submission" date="2023-06" db="EMBL/GenBank/DDBJ databases">
        <authorList>
            <person name="Ma L."/>
            <person name="Liu K.-W."/>
            <person name="Li Z."/>
            <person name="Hsiao Y.-Y."/>
            <person name="Qi Y."/>
            <person name="Fu T."/>
            <person name="Tang G."/>
            <person name="Zhang D."/>
            <person name="Sun W.-H."/>
            <person name="Liu D.-K."/>
            <person name="Li Y."/>
            <person name="Chen G.-Z."/>
            <person name="Liu X.-D."/>
            <person name="Liao X.-Y."/>
            <person name="Jiang Y.-T."/>
            <person name="Yu X."/>
            <person name="Hao Y."/>
            <person name="Huang J."/>
            <person name="Zhao X.-W."/>
            <person name="Ke S."/>
            <person name="Chen Y.-Y."/>
            <person name="Wu W.-L."/>
            <person name="Hsu J.-L."/>
            <person name="Lin Y.-F."/>
            <person name="Huang M.-D."/>
            <person name="Li C.-Y."/>
            <person name="Huang L."/>
            <person name="Wang Z.-W."/>
            <person name="Zhao X."/>
            <person name="Zhong W.-Y."/>
            <person name="Peng D.-H."/>
            <person name="Ahmad S."/>
            <person name="Lan S."/>
            <person name="Zhang J.-S."/>
            <person name="Tsai W.-C."/>
            <person name="Van De Peer Y."/>
            <person name="Liu Z.-J."/>
        </authorList>
    </citation>
    <scope>NUCLEOTIDE SEQUENCE</scope>
    <source>
        <strain evidence="1">SCP</strain>
        <tissue evidence="1">Leaves</tissue>
    </source>
</reference>
<gene>
    <name evidence="1" type="ORF">QJS04_geneDACA007186</name>
</gene>
<evidence type="ECO:0000313" key="2">
    <source>
        <dbReference type="Proteomes" id="UP001179952"/>
    </source>
</evidence>
<dbReference type="AlphaFoldDB" id="A0AAV9BMI4"/>
<proteinExistence type="predicted"/>
<dbReference type="EMBL" id="JAUJYN010000002">
    <property type="protein sequence ID" value="KAK1277419.1"/>
    <property type="molecule type" value="Genomic_DNA"/>
</dbReference>
<name>A0AAV9BMI4_ACOGR</name>
<keyword evidence="2" id="KW-1185">Reference proteome</keyword>